<name>A0A2U3P3R6_9MYCO</name>
<dbReference type="STRING" id="1841861.GCA_900157365_04715"/>
<evidence type="ECO:0000259" key="1">
    <source>
        <dbReference type="Pfam" id="PF08242"/>
    </source>
</evidence>
<sequence length="404" mass="45165">VAQLAPRDDVVARQYHRWAYPVPIDDLAEWSANNFSWIDPVHAHRIYWPDREYNQDMDILVAGCGTNQAACFAFTNPSAKVVGTDVSQPSLDHHQYLKDKHDLKNLELQLLPIEELATLGLDFDLVVSTGVLHHLTDPSQGMAAMAGCLRRDGVVSAMVYGKYGRIGVDLLASVFSELGLSQDISSAQAIRETIAVLPADHPVKSYVKYAWDLNSDAGVVDTFLHARQRSYSVEECLDLIASSGLVFQEWFFKSGYYPHQGFALPDRLSWALKALPHVETWSLMERLQASTKCHYFVACRPDRPTENYAIDFDKVEALDYIPTMRAGCGVSGSDVVMPHARMPLSAVQLPFAHLIDGRRTIREITRRVARASGTELADVESNARNVFENFWQLDLLAMGRLPCA</sequence>
<organism evidence="2 3">
    <name type="scientific">Mycobacterium numidiamassiliense</name>
    <dbReference type="NCBI Taxonomy" id="1841861"/>
    <lineage>
        <taxon>Bacteria</taxon>
        <taxon>Bacillati</taxon>
        <taxon>Actinomycetota</taxon>
        <taxon>Actinomycetes</taxon>
        <taxon>Mycobacteriales</taxon>
        <taxon>Mycobacteriaceae</taxon>
        <taxon>Mycobacterium</taxon>
    </lineage>
</organism>
<dbReference type="InterPro" id="IPR029063">
    <property type="entry name" value="SAM-dependent_MTases_sf"/>
</dbReference>
<dbReference type="CDD" id="cd02440">
    <property type="entry name" value="AdoMet_MTases"/>
    <property type="match status" value="1"/>
</dbReference>
<dbReference type="InterPro" id="IPR013217">
    <property type="entry name" value="Methyltransf_12"/>
</dbReference>
<dbReference type="EMBL" id="FUEZ01000003">
    <property type="protein sequence ID" value="SPM38335.1"/>
    <property type="molecule type" value="Genomic_DNA"/>
</dbReference>
<gene>
    <name evidence="2" type="ORF">MNAB215_512</name>
</gene>
<dbReference type="AlphaFoldDB" id="A0A2U3P3R6"/>
<dbReference type="Gene3D" id="3.40.50.150">
    <property type="entry name" value="Vaccinia Virus protein VP39"/>
    <property type="match status" value="1"/>
</dbReference>
<feature type="non-terminal residue" evidence="2">
    <location>
        <position position="1"/>
    </location>
</feature>
<evidence type="ECO:0000313" key="3">
    <source>
        <dbReference type="Proteomes" id="UP000240424"/>
    </source>
</evidence>
<dbReference type="Pfam" id="PF08242">
    <property type="entry name" value="Methyltransf_12"/>
    <property type="match status" value="1"/>
</dbReference>
<proteinExistence type="predicted"/>
<dbReference type="Proteomes" id="UP000240424">
    <property type="component" value="Unassembled WGS sequence"/>
</dbReference>
<protein>
    <recommendedName>
        <fullName evidence="1">Methyltransferase type 12 domain-containing protein</fullName>
    </recommendedName>
</protein>
<feature type="domain" description="Methyltransferase type 12" evidence="1">
    <location>
        <begin position="61"/>
        <end position="155"/>
    </location>
</feature>
<accession>A0A2U3P3R6</accession>
<evidence type="ECO:0000313" key="2">
    <source>
        <dbReference type="EMBL" id="SPM38335.1"/>
    </source>
</evidence>
<reference evidence="2 3" key="1">
    <citation type="submission" date="2017-01" db="EMBL/GenBank/DDBJ databases">
        <authorList>
            <consortium name="Urmite Genomes"/>
        </authorList>
    </citation>
    <scope>NUCLEOTIDE SEQUENCE [LARGE SCALE GENOMIC DNA]</scope>
    <source>
        <strain evidence="2 3">AB215</strain>
    </source>
</reference>
<dbReference type="SUPFAM" id="SSF53335">
    <property type="entry name" value="S-adenosyl-L-methionine-dependent methyltransferases"/>
    <property type="match status" value="1"/>
</dbReference>
<keyword evidence="3" id="KW-1185">Reference proteome</keyword>